<dbReference type="Proteomes" id="UP001304847">
    <property type="component" value="Unassembled WGS sequence"/>
</dbReference>
<organism evidence="2 3">
    <name type="scientific">Aeromonas caviae</name>
    <name type="common">Aeromonas punctata</name>
    <dbReference type="NCBI Taxonomy" id="648"/>
    <lineage>
        <taxon>Bacteria</taxon>
        <taxon>Pseudomonadati</taxon>
        <taxon>Pseudomonadota</taxon>
        <taxon>Gammaproteobacteria</taxon>
        <taxon>Aeromonadales</taxon>
        <taxon>Aeromonadaceae</taxon>
        <taxon>Aeromonas</taxon>
    </lineage>
</organism>
<keyword evidence="3" id="KW-1185">Reference proteome</keyword>
<keyword evidence="1" id="KW-1133">Transmembrane helix</keyword>
<evidence type="ECO:0000256" key="1">
    <source>
        <dbReference type="SAM" id="Phobius"/>
    </source>
</evidence>
<keyword evidence="1" id="KW-0812">Transmembrane</keyword>
<keyword evidence="1" id="KW-0472">Membrane</keyword>
<dbReference type="EMBL" id="JAYGOJ010000044">
    <property type="protein sequence ID" value="MEA9436196.1"/>
    <property type="molecule type" value="Genomic_DNA"/>
</dbReference>
<feature type="transmembrane region" description="Helical" evidence="1">
    <location>
        <begin position="6"/>
        <end position="24"/>
    </location>
</feature>
<evidence type="ECO:0000313" key="3">
    <source>
        <dbReference type="Proteomes" id="UP001304847"/>
    </source>
</evidence>
<evidence type="ECO:0000313" key="2">
    <source>
        <dbReference type="EMBL" id="MEA9436196.1"/>
    </source>
</evidence>
<dbReference type="RefSeq" id="WP_149153285.1">
    <property type="nucleotide sequence ID" value="NZ_JAYGOJ010000044.1"/>
</dbReference>
<sequence length="282" mass="32640">MGMVLPMTLIVMTILISISLMIVIRTDALLTEQAYEKNRWAARLKINDAEHRLFLSMLVGDQEPGGFSLGNVYIPVDGEPLQLSNDVIVRVQDQAGILSLRFYDSDKMKRLLSSYQVSDPGGISEHIFMWQDRYSDYGRGALLRSLDELMLIEGVSPQVYNSEYKDGLRDYTALLGSSWVNYASIPDGLLSRNVYDFSPAEIKKIKQYKRDRQWRLLSEFVSKNGLSNEGLELTQSSRYYIYFEYNGYRSRGEYQIRTTSRFPPRRSLWLFPDNERFAIKND</sequence>
<gene>
    <name evidence="2" type="ORF">VCX44_10270</name>
</gene>
<name>A0ABU5W5L3_AERCA</name>
<proteinExistence type="predicted"/>
<accession>A0ABU5W5L3</accession>
<reference evidence="2 3" key="1">
    <citation type="submission" date="2023-12" db="EMBL/GenBank/DDBJ databases">
        <title>Characterization of antibiotic resistance in Aeromonas spp. in hospital effluent.</title>
        <authorList>
            <person name="Negoseki B.R.S."/>
            <person name="Krul D."/>
            <person name="Siqueira A.C."/>
            <person name="Almeida M."/>
            <person name="Mesa D."/>
            <person name="Conte D."/>
            <person name="Dalla-Costa L.M."/>
        </authorList>
    </citation>
    <scope>NUCLEOTIDE SEQUENCE [LARGE SCALE GENOMIC DNA]</scope>
    <source>
        <strain evidence="2 3">36v</strain>
    </source>
</reference>
<protein>
    <submittedName>
        <fullName evidence="2">Uncharacterized protein</fullName>
    </submittedName>
</protein>
<comment type="caution">
    <text evidence="2">The sequence shown here is derived from an EMBL/GenBank/DDBJ whole genome shotgun (WGS) entry which is preliminary data.</text>
</comment>